<dbReference type="EMBL" id="SMGD01000014">
    <property type="protein sequence ID" value="TCK47361.1"/>
    <property type="molecule type" value="Genomic_DNA"/>
</dbReference>
<protein>
    <submittedName>
        <fullName evidence="2">Uncharacterized protein</fullName>
    </submittedName>
</protein>
<feature type="signal peptide" evidence="1">
    <location>
        <begin position="1"/>
        <end position="19"/>
    </location>
</feature>
<proteinExistence type="predicted"/>
<sequence>MIRRFLSALCIVTAFPLFAQQNSFCLSADGSAIVLKKSEKACIKQVLTGPFALMLYNALPYAAETKYVISRDCPSTETECSPLSEQEFKMGVNVMERQISEWDQNCLSITNISLSPEAELGVSLFSLAPSDNVQTINEESELLASNIKLDQLESQAMTLTGLYYYLELWAPHSQTDFIIVTDQDYKLYSIRALGNSESDKLIETDRNHYTLTLDNTYYLQIINVSLSPSTDSYFRLTDINCGTDCRLQQDGATEP</sequence>
<gene>
    <name evidence="2" type="ORF">EV690_2383</name>
</gene>
<name>A0A4V2PNK3_9GAMM</name>
<evidence type="ECO:0000313" key="2">
    <source>
        <dbReference type="EMBL" id="TCK47361.1"/>
    </source>
</evidence>
<feature type="chain" id="PRO_5020362827" evidence="1">
    <location>
        <begin position="20"/>
        <end position="255"/>
    </location>
</feature>
<accession>A0A4V2PNK3</accession>
<dbReference type="AlphaFoldDB" id="A0A4V2PNK3"/>
<comment type="caution">
    <text evidence="2">The sequence shown here is derived from an EMBL/GenBank/DDBJ whole genome shotgun (WGS) entry which is preliminary data.</text>
</comment>
<reference evidence="2 3" key="1">
    <citation type="submission" date="2019-03" db="EMBL/GenBank/DDBJ databases">
        <title>Genomic Encyclopedia of Type Strains, Phase IV (KMG-IV): sequencing the most valuable type-strain genomes for metagenomic binning, comparative biology and taxonomic classification.</title>
        <authorList>
            <person name="Goeker M."/>
        </authorList>
    </citation>
    <scope>NUCLEOTIDE SEQUENCE [LARGE SCALE GENOMIC DNA]</scope>
    <source>
        <strain evidence="2 3">DSM 18577</strain>
    </source>
</reference>
<keyword evidence="1" id="KW-0732">Signal</keyword>
<dbReference type="Proteomes" id="UP000295565">
    <property type="component" value="Unassembled WGS sequence"/>
</dbReference>
<evidence type="ECO:0000256" key="1">
    <source>
        <dbReference type="SAM" id="SignalP"/>
    </source>
</evidence>
<evidence type="ECO:0000313" key="3">
    <source>
        <dbReference type="Proteomes" id="UP000295565"/>
    </source>
</evidence>
<keyword evidence="3" id="KW-1185">Reference proteome</keyword>
<organism evidence="2 3">
    <name type="scientific">Celerinatantimonas diazotrophica</name>
    <dbReference type="NCBI Taxonomy" id="412034"/>
    <lineage>
        <taxon>Bacteria</taxon>
        <taxon>Pseudomonadati</taxon>
        <taxon>Pseudomonadota</taxon>
        <taxon>Gammaproteobacteria</taxon>
        <taxon>Celerinatantimonadaceae</taxon>
        <taxon>Celerinatantimonas</taxon>
    </lineage>
</organism>